<keyword evidence="2" id="KW-1185">Reference proteome</keyword>
<dbReference type="AlphaFoldDB" id="A0A103Y2T0"/>
<proteinExistence type="predicted"/>
<dbReference type="Proteomes" id="UP000243975">
    <property type="component" value="Unassembled WGS sequence"/>
</dbReference>
<comment type="caution">
    <text evidence="1">The sequence shown here is derived from an EMBL/GenBank/DDBJ whole genome shotgun (WGS) entry which is preliminary data.</text>
</comment>
<organism evidence="1 2">
    <name type="scientific">Cynara cardunculus var. scolymus</name>
    <name type="common">Globe artichoke</name>
    <name type="synonym">Cynara scolymus</name>
    <dbReference type="NCBI Taxonomy" id="59895"/>
    <lineage>
        <taxon>Eukaryota</taxon>
        <taxon>Viridiplantae</taxon>
        <taxon>Streptophyta</taxon>
        <taxon>Embryophyta</taxon>
        <taxon>Tracheophyta</taxon>
        <taxon>Spermatophyta</taxon>
        <taxon>Magnoliopsida</taxon>
        <taxon>eudicotyledons</taxon>
        <taxon>Gunneridae</taxon>
        <taxon>Pentapetalae</taxon>
        <taxon>asterids</taxon>
        <taxon>campanulids</taxon>
        <taxon>Asterales</taxon>
        <taxon>Asteraceae</taxon>
        <taxon>Carduoideae</taxon>
        <taxon>Cardueae</taxon>
        <taxon>Carduinae</taxon>
        <taxon>Cynara</taxon>
    </lineage>
</organism>
<protein>
    <submittedName>
        <fullName evidence="1">Uncharacterized protein</fullName>
    </submittedName>
</protein>
<evidence type="ECO:0000313" key="1">
    <source>
        <dbReference type="EMBL" id="KVI01490.1"/>
    </source>
</evidence>
<dbReference type="Gramene" id="KVI01490">
    <property type="protein sequence ID" value="KVI01490"/>
    <property type="gene ID" value="Ccrd_020248"/>
</dbReference>
<gene>
    <name evidence="1" type="ORF">Ccrd_020248</name>
</gene>
<dbReference type="EMBL" id="LEKV01003077">
    <property type="protein sequence ID" value="KVI01490.1"/>
    <property type="molecule type" value="Genomic_DNA"/>
</dbReference>
<sequence>MKHQWGQPWSFFEKHFKGKQNDSNVSFSPRLSLPRRRDVGYSFTDCEIQSIRSERLQTVRLV</sequence>
<accession>A0A103Y2T0</accession>
<name>A0A103Y2T0_CYNCS</name>
<evidence type="ECO:0000313" key="2">
    <source>
        <dbReference type="Proteomes" id="UP000243975"/>
    </source>
</evidence>
<reference evidence="1 2" key="1">
    <citation type="journal article" date="2016" name="Sci. Rep.">
        <title>The genome sequence of the outbreeding globe artichoke constructed de novo incorporating a phase-aware low-pass sequencing strategy of F1 progeny.</title>
        <authorList>
            <person name="Scaglione D."/>
            <person name="Reyes-Chin-Wo S."/>
            <person name="Acquadro A."/>
            <person name="Froenicke L."/>
            <person name="Portis E."/>
            <person name="Beitel C."/>
            <person name="Tirone M."/>
            <person name="Mauro R."/>
            <person name="Lo Monaco A."/>
            <person name="Mauromicale G."/>
            <person name="Faccioli P."/>
            <person name="Cattivelli L."/>
            <person name="Rieseberg L."/>
            <person name="Michelmore R."/>
            <person name="Lanteri S."/>
        </authorList>
    </citation>
    <scope>NUCLEOTIDE SEQUENCE [LARGE SCALE GENOMIC DNA]</scope>
    <source>
        <strain evidence="1">2C</strain>
    </source>
</reference>